<dbReference type="SUPFAM" id="SSF55729">
    <property type="entry name" value="Acyl-CoA N-acyltransferases (Nat)"/>
    <property type="match status" value="1"/>
</dbReference>
<evidence type="ECO:0000259" key="1">
    <source>
        <dbReference type="PROSITE" id="PS51186"/>
    </source>
</evidence>
<organism evidence="2 3">
    <name type="scientific">Clostridium fermenticellae</name>
    <dbReference type="NCBI Taxonomy" id="2068654"/>
    <lineage>
        <taxon>Bacteria</taxon>
        <taxon>Bacillati</taxon>
        <taxon>Bacillota</taxon>
        <taxon>Clostridia</taxon>
        <taxon>Eubacteriales</taxon>
        <taxon>Clostridiaceae</taxon>
        <taxon>Clostridium</taxon>
    </lineage>
</organism>
<evidence type="ECO:0000313" key="2">
    <source>
        <dbReference type="EMBL" id="AYD40706.1"/>
    </source>
</evidence>
<keyword evidence="3" id="KW-1185">Reference proteome</keyword>
<evidence type="ECO:0000313" key="3">
    <source>
        <dbReference type="Proteomes" id="UP000266301"/>
    </source>
</evidence>
<dbReference type="PROSITE" id="PS51186">
    <property type="entry name" value="GNAT"/>
    <property type="match status" value="1"/>
</dbReference>
<keyword evidence="2" id="KW-0808">Transferase</keyword>
<dbReference type="Proteomes" id="UP000266301">
    <property type="component" value="Chromosome"/>
</dbReference>
<dbReference type="Pfam" id="PF13302">
    <property type="entry name" value="Acetyltransf_3"/>
    <property type="match status" value="1"/>
</dbReference>
<name>A0A386H4X2_9CLOT</name>
<dbReference type="GO" id="GO:0016747">
    <property type="term" value="F:acyltransferase activity, transferring groups other than amino-acyl groups"/>
    <property type="evidence" value="ECO:0007669"/>
    <property type="project" value="InterPro"/>
</dbReference>
<sequence>MVIKMNLYLRKAVLEDCDLLFNWANDKIVRQNSFNQKGILYENHVKWFNKMMNFDRCSIFILCSKNVSLGQVRIEIENKTAVISYSIDKKYRGKHLAIEMLNLLEKNVGNSKVDVNKLVGYVKLDNYISQRVFEKLKYNAKIHDNFYEYYKLL</sequence>
<protein>
    <submittedName>
        <fullName evidence="2">N-acetyltransferase</fullName>
    </submittedName>
</protein>
<dbReference type="Gene3D" id="3.40.630.30">
    <property type="match status" value="1"/>
</dbReference>
<feature type="domain" description="N-acetyltransferase" evidence="1">
    <location>
        <begin position="7"/>
        <end position="153"/>
    </location>
</feature>
<dbReference type="OrthoDB" id="9795206at2"/>
<reference evidence="2 3" key="1">
    <citation type="journal article" date="2019" name="Int. J. Syst. Evol. Microbiol.">
        <title>Clostridium fermenticellae sp. nov., isolated from the mud in a fermentation cellar for the production of the Chinese liquor, baijiu.</title>
        <authorList>
            <person name="Xu P.X."/>
            <person name="Chai L.J."/>
            <person name="Qiu T."/>
            <person name="Zhang X.J."/>
            <person name="Lu Z.M."/>
            <person name="Xiao C."/>
            <person name="Wang S.T."/>
            <person name="Shen C.H."/>
            <person name="Shi J.S."/>
            <person name="Xu Z.H."/>
        </authorList>
    </citation>
    <scope>NUCLEOTIDE SEQUENCE [LARGE SCALE GENOMIC DNA]</scope>
    <source>
        <strain evidence="2 3">JN500901</strain>
    </source>
</reference>
<dbReference type="KEGG" id="cfer:D4Z93_09245"/>
<proteinExistence type="predicted"/>
<dbReference type="EMBL" id="CP032416">
    <property type="protein sequence ID" value="AYD40706.1"/>
    <property type="molecule type" value="Genomic_DNA"/>
</dbReference>
<accession>A0A386H4X2</accession>
<gene>
    <name evidence="2" type="ORF">D4Z93_09245</name>
</gene>
<dbReference type="InterPro" id="IPR000182">
    <property type="entry name" value="GNAT_dom"/>
</dbReference>
<dbReference type="InterPro" id="IPR016181">
    <property type="entry name" value="Acyl_CoA_acyltransferase"/>
</dbReference>
<dbReference type="AlphaFoldDB" id="A0A386H4X2"/>